<accession>A0A8J6NI77</accession>
<dbReference type="AlphaFoldDB" id="A0A8J6NI77"/>
<gene>
    <name evidence="1" type="ORF">H8E29_04130</name>
</gene>
<dbReference type="EMBL" id="JACNJN010000065">
    <property type="protein sequence ID" value="MBC8334432.1"/>
    <property type="molecule type" value="Genomic_DNA"/>
</dbReference>
<evidence type="ECO:0000313" key="2">
    <source>
        <dbReference type="Proteomes" id="UP000614469"/>
    </source>
</evidence>
<comment type="caution">
    <text evidence="1">The sequence shown here is derived from an EMBL/GenBank/DDBJ whole genome shotgun (WGS) entry which is preliminary data.</text>
</comment>
<name>A0A8J6NI77_9CHLR</name>
<sequence length="48" mass="5219">MTKRNITLIYGEEEKKLEAEKGQLLGDIIATTDLPLEQPCAGRGTCGL</sequence>
<proteinExistence type="predicted"/>
<dbReference type="Proteomes" id="UP000614469">
    <property type="component" value="Unassembled WGS sequence"/>
</dbReference>
<reference evidence="1 2" key="1">
    <citation type="submission" date="2020-08" db="EMBL/GenBank/DDBJ databases">
        <title>Bridging the membrane lipid divide: bacteria of the FCB group superphylum have the potential to synthesize archaeal ether lipids.</title>
        <authorList>
            <person name="Villanueva L."/>
            <person name="Von Meijenfeldt F.A.B."/>
            <person name="Westbye A.B."/>
            <person name="Yadav S."/>
            <person name="Hopmans E.C."/>
            <person name="Dutilh B.E."/>
            <person name="Sinninghe Damste J.S."/>
        </authorList>
    </citation>
    <scope>NUCLEOTIDE SEQUENCE [LARGE SCALE GENOMIC DNA]</scope>
    <source>
        <strain evidence="1">NIOZ-UU36</strain>
    </source>
</reference>
<dbReference type="SUPFAM" id="SSF54292">
    <property type="entry name" value="2Fe-2S ferredoxin-like"/>
    <property type="match status" value="1"/>
</dbReference>
<protein>
    <submittedName>
        <fullName evidence="1">Uncharacterized protein</fullName>
    </submittedName>
</protein>
<dbReference type="Gene3D" id="3.10.20.30">
    <property type="match status" value="1"/>
</dbReference>
<dbReference type="InterPro" id="IPR036010">
    <property type="entry name" value="2Fe-2S_ferredoxin-like_sf"/>
</dbReference>
<evidence type="ECO:0000313" key="1">
    <source>
        <dbReference type="EMBL" id="MBC8334432.1"/>
    </source>
</evidence>
<organism evidence="1 2">
    <name type="scientific">Candidatus Desulfolinea nitratireducens</name>
    <dbReference type="NCBI Taxonomy" id="2841698"/>
    <lineage>
        <taxon>Bacteria</taxon>
        <taxon>Bacillati</taxon>
        <taxon>Chloroflexota</taxon>
        <taxon>Anaerolineae</taxon>
        <taxon>Anaerolineales</taxon>
        <taxon>Anaerolineales incertae sedis</taxon>
        <taxon>Candidatus Desulfolinea</taxon>
    </lineage>
</organism>
<feature type="non-terminal residue" evidence="1">
    <location>
        <position position="48"/>
    </location>
</feature>
<dbReference type="GO" id="GO:0051536">
    <property type="term" value="F:iron-sulfur cluster binding"/>
    <property type="evidence" value="ECO:0007669"/>
    <property type="project" value="InterPro"/>
</dbReference>
<dbReference type="InterPro" id="IPR012675">
    <property type="entry name" value="Beta-grasp_dom_sf"/>
</dbReference>